<evidence type="ECO:0000256" key="1">
    <source>
        <dbReference type="SAM" id="MobiDB-lite"/>
    </source>
</evidence>
<feature type="region of interest" description="Disordered" evidence="1">
    <location>
        <begin position="72"/>
        <end position="123"/>
    </location>
</feature>
<dbReference type="EMBL" id="MTKT01005739">
    <property type="protein sequence ID" value="OWM65091.1"/>
    <property type="molecule type" value="Genomic_DNA"/>
</dbReference>
<evidence type="ECO:0000313" key="2">
    <source>
        <dbReference type="EMBL" id="OWM65091.1"/>
    </source>
</evidence>
<reference evidence="3" key="1">
    <citation type="journal article" date="2017" name="Plant J.">
        <title>The pomegranate (Punica granatum L.) genome and the genomics of punicalagin biosynthesis.</title>
        <authorList>
            <person name="Qin G."/>
            <person name="Xu C."/>
            <person name="Ming R."/>
            <person name="Tang H."/>
            <person name="Guyot R."/>
            <person name="Kramer E.M."/>
            <person name="Hu Y."/>
            <person name="Yi X."/>
            <person name="Qi Y."/>
            <person name="Xu X."/>
            <person name="Gao Z."/>
            <person name="Pan H."/>
            <person name="Jian J."/>
            <person name="Tian Y."/>
            <person name="Yue Z."/>
            <person name="Xu Y."/>
        </authorList>
    </citation>
    <scope>NUCLEOTIDE SEQUENCE [LARGE SCALE GENOMIC DNA]</scope>
    <source>
        <strain evidence="3">cv. Dabenzi</strain>
    </source>
</reference>
<dbReference type="Proteomes" id="UP000197138">
    <property type="component" value="Unassembled WGS sequence"/>
</dbReference>
<sequence>MKWGGGEESDDRGRRFSPLSDAATALEGAGDGSEHRLGYAVLGRGVTRLGSVGSKRISGFWRGFRVFQQSRRVGGGKGTVVKEEEKKREEKRREGKKGGGGKEEEEKKRWRSGKKEMIGAEMK</sequence>
<proteinExistence type="predicted"/>
<name>A0A218VYK0_PUNGR</name>
<organism evidence="2 3">
    <name type="scientific">Punica granatum</name>
    <name type="common">Pomegranate</name>
    <dbReference type="NCBI Taxonomy" id="22663"/>
    <lineage>
        <taxon>Eukaryota</taxon>
        <taxon>Viridiplantae</taxon>
        <taxon>Streptophyta</taxon>
        <taxon>Embryophyta</taxon>
        <taxon>Tracheophyta</taxon>
        <taxon>Spermatophyta</taxon>
        <taxon>Magnoliopsida</taxon>
        <taxon>eudicotyledons</taxon>
        <taxon>Gunneridae</taxon>
        <taxon>Pentapetalae</taxon>
        <taxon>rosids</taxon>
        <taxon>malvids</taxon>
        <taxon>Myrtales</taxon>
        <taxon>Lythraceae</taxon>
        <taxon>Punica</taxon>
    </lineage>
</organism>
<evidence type="ECO:0000313" key="3">
    <source>
        <dbReference type="Proteomes" id="UP000197138"/>
    </source>
</evidence>
<feature type="region of interest" description="Disordered" evidence="1">
    <location>
        <begin position="1"/>
        <end position="34"/>
    </location>
</feature>
<feature type="compositionally biased region" description="Basic and acidic residues" evidence="1">
    <location>
        <begin position="80"/>
        <end position="123"/>
    </location>
</feature>
<comment type="caution">
    <text evidence="2">The sequence shown here is derived from an EMBL/GenBank/DDBJ whole genome shotgun (WGS) entry which is preliminary data.</text>
</comment>
<gene>
    <name evidence="2" type="ORF">CDL15_Pgr028809</name>
</gene>
<accession>A0A218VYK0</accession>
<protein>
    <submittedName>
        <fullName evidence="2">Uncharacterized protein</fullName>
    </submittedName>
</protein>
<dbReference type="AlphaFoldDB" id="A0A218VYK0"/>